<dbReference type="AlphaFoldDB" id="A0A9D4Z4U0"/>
<dbReference type="GO" id="GO:0006508">
    <property type="term" value="P:proteolysis"/>
    <property type="evidence" value="ECO:0007669"/>
    <property type="project" value="UniProtKB-KW"/>
</dbReference>
<keyword evidence="2" id="KW-0645">Protease</keyword>
<dbReference type="GO" id="GO:0016579">
    <property type="term" value="P:protein deubiquitination"/>
    <property type="evidence" value="ECO:0007669"/>
    <property type="project" value="TreeGrafter"/>
</dbReference>
<dbReference type="Proteomes" id="UP000886520">
    <property type="component" value="Chromosome 23"/>
</dbReference>
<organism evidence="6 7">
    <name type="scientific">Adiantum capillus-veneris</name>
    <name type="common">Maidenhair fern</name>
    <dbReference type="NCBI Taxonomy" id="13818"/>
    <lineage>
        <taxon>Eukaryota</taxon>
        <taxon>Viridiplantae</taxon>
        <taxon>Streptophyta</taxon>
        <taxon>Embryophyta</taxon>
        <taxon>Tracheophyta</taxon>
        <taxon>Polypodiopsida</taxon>
        <taxon>Polypodiidae</taxon>
        <taxon>Polypodiales</taxon>
        <taxon>Pteridineae</taxon>
        <taxon>Pteridaceae</taxon>
        <taxon>Vittarioideae</taxon>
        <taxon>Adiantum</taxon>
    </lineage>
</organism>
<evidence type="ECO:0000256" key="1">
    <source>
        <dbReference type="ARBA" id="ARBA00008140"/>
    </source>
</evidence>
<sequence length="224" mass="25659">MLKRLLTRKSRGGVPLYLNIYDITPINGYLYWLGLGIYHSAVEAHGLEYAFGGHDFSSSGIFEVEPRSYPGFQFRRRVKLGTIQLDSKDFREFMVQLSNEYSGNTYNLMMKNCNHFCNDVSLRLTGSSIPGWVNRLAKLGNLCVCFLPVDLHVTTLAATPDDRDERNNSSMSSRPRVTDYSVKKSKKRCRKVSSSTSSSPTMKGRRPPWNWKHPTLSYLKFRKL</sequence>
<feature type="domain" description="PPPDE" evidence="5">
    <location>
        <begin position="14"/>
        <end position="151"/>
    </location>
</feature>
<dbReference type="Gene3D" id="3.90.1720.30">
    <property type="entry name" value="PPPDE domains"/>
    <property type="match status" value="1"/>
</dbReference>
<proteinExistence type="inferred from homology"/>
<dbReference type="EMBL" id="JABFUD020000023">
    <property type="protein sequence ID" value="KAI5061314.1"/>
    <property type="molecule type" value="Genomic_DNA"/>
</dbReference>
<dbReference type="PANTHER" id="PTHR12378:SF10">
    <property type="entry name" value="OS04G0548000 PROTEIN"/>
    <property type="match status" value="1"/>
</dbReference>
<comment type="caution">
    <text evidence="6">The sequence shown here is derived from an EMBL/GenBank/DDBJ whole genome shotgun (WGS) entry which is preliminary data.</text>
</comment>
<evidence type="ECO:0000256" key="4">
    <source>
        <dbReference type="SAM" id="MobiDB-lite"/>
    </source>
</evidence>
<dbReference type="Pfam" id="PF05903">
    <property type="entry name" value="Peptidase_C97"/>
    <property type="match status" value="1"/>
</dbReference>
<name>A0A9D4Z4U0_ADICA</name>
<dbReference type="SMART" id="SM01179">
    <property type="entry name" value="DUF862"/>
    <property type="match status" value="1"/>
</dbReference>
<feature type="region of interest" description="Disordered" evidence="4">
    <location>
        <begin position="160"/>
        <end position="208"/>
    </location>
</feature>
<keyword evidence="7" id="KW-1185">Reference proteome</keyword>
<evidence type="ECO:0000313" key="7">
    <source>
        <dbReference type="Proteomes" id="UP000886520"/>
    </source>
</evidence>
<protein>
    <recommendedName>
        <fullName evidence="5">PPPDE domain-containing protein</fullName>
    </recommendedName>
</protein>
<dbReference type="GO" id="GO:0101005">
    <property type="term" value="F:deubiquitinase activity"/>
    <property type="evidence" value="ECO:0007669"/>
    <property type="project" value="TreeGrafter"/>
</dbReference>
<evidence type="ECO:0000256" key="3">
    <source>
        <dbReference type="ARBA" id="ARBA00022801"/>
    </source>
</evidence>
<keyword evidence="3" id="KW-0378">Hydrolase</keyword>
<evidence type="ECO:0000259" key="5">
    <source>
        <dbReference type="PROSITE" id="PS51858"/>
    </source>
</evidence>
<gene>
    <name evidence="6" type="ORF">GOP47_0023819</name>
</gene>
<comment type="similarity">
    <text evidence="1">Belongs to the DeSI family.</text>
</comment>
<dbReference type="InterPro" id="IPR008580">
    <property type="entry name" value="PPPDE_dom"/>
</dbReference>
<dbReference type="InterPro" id="IPR042266">
    <property type="entry name" value="PPPDE_sf"/>
</dbReference>
<evidence type="ECO:0000313" key="6">
    <source>
        <dbReference type="EMBL" id="KAI5061314.1"/>
    </source>
</evidence>
<reference evidence="6" key="1">
    <citation type="submission" date="2021-01" db="EMBL/GenBank/DDBJ databases">
        <title>Adiantum capillus-veneris genome.</title>
        <authorList>
            <person name="Fang Y."/>
            <person name="Liao Q."/>
        </authorList>
    </citation>
    <scope>NUCLEOTIDE SEQUENCE</scope>
    <source>
        <strain evidence="6">H3</strain>
        <tissue evidence="6">Leaf</tissue>
    </source>
</reference>
<dbReference type="OrthoDB" id="412286at2759"/>
<dbReference type="PROSITE" id="PS51858">
    <property type="entry name" value="PPPDE"/>
    <property type="match status" value="1"/>
</dbReference>
<dbReference type="PANTHER" id="PTHR12378">
    <property type="entry name" value="DESUMOYLATING ISOPEPTIDASE"/>
    <property type="match status" value="1"/>
</dbReference>
<evidence type="ECO:0000256" key="2">
    <source>
        <dbReference type="ARBA" id="ARBA00022670"/>
    </source>
</evidence>
<accession>A0A9D4Z4U0</accession>